<dbReference type="OrthoDB" id="5801519at2"/>
<keyword evidence="3" id="KW-0812">Transmembrane</keyword>
<dbReference type="EMBL" id="QDKJ01000002">
    <property type="protein sequence ID" value="PWC14846.1"/>
    <property type="molecule type" value="Genomic_DNA"/>
</dbReference>
<dbReference type="Gene3D" id="1.10.10.10">
    <property type="entry name" value="Winged helix-like DNA-binding domain superfamily/Winged helix DNA-binding domain"/>
    <property type="match status" value="1"/>
</dbReference>
<sequence length="249" mass="28523">MIYLINHLILFNEKDGTLAWRDRENEAISLGFPVSRLFLLLMENAGVTLSREVLLKEALEKNALSPSINNLNNYLSLLRKSLREFELAEAIVTIPKLGVVFNVTSIERYQNEDEIGSKEEPEVTVRREEKPALSIRYHVVSEPINKRQYAKFFLVLGGVFILILGLLMNYNPFPYRYLSSVDMQGKCDLFYLYDSVDYPIPTDYESLCADNVLFFLSKNIHISGDLNKKTEIVMSCNKDGKGCVTYVNN</sequence>
<reference evidence="5 6" key="1">
    <citation type="submission" date="2018-04" db="EMBL/GenBank/DDBJ databases">
        <title>Brenneria corticis sp.nov.</title>
        <authorList>
            <person name="Li Y."/>
        </authorList>
    </citation>
    <scope>NUCLEOTIDE SEQUENCE [LARGE SCALE GENOMIC DNA]</scope>
    <source>
        <strain evidence="5 6">LMG 27715</strain>
    </source>
</reference>
<dbReference type="GO" id="GO:0006355">
    <property type="term" value="P:regulation of DNA-templated transcription"/>
    <property type="evidence" value="ECO:0007669"/>
    <property type="project" value="InterPro"/>
</dbReference>
<keyword evidence="3" id="KW-0472">Membrane</keyword>
<dbReference type="AlphaFoldDB" id="A0A2U1TZK7"/>
<evidence type="ECO:0000259" key="4">
    <source>
        <dbReference type="PROSITE" id="PS51755"/>
    </source>
</evidence>
<evidence type="ECO:0000256" key="3">
    <source>
        <dbReference type="SAM" id="Phobius"/>
    </source>
</evidence>
<feature type="domain" description="OmpR/PhoB-type" evidence="4">
    <location>
        <begin position="1"/>
        <end position="103"/>
    </location>
</feature>
<evidence type="ECO:0000256" key="1">
    <source>
        <dbReference type="ARBA" id="ARBA00023125"/>
    </source>
</evidence>
<dbReference type="InterPro" id="IPR036388">
    <property type="entry name" value="WH-like_DNA-bd_sf"/>
</dbReference>
<evidence type="ECO:0000256" key="2">
    <source>
        <dbReference type="PROSITE-ProRule" id="PRU01091"/>
    </source>
</evidence>
<dbReference type="Proteomes" id="UP000245138">
    <property type="component" value="Unassembled WGS sequence"/>
</dbReference>
<dbReference type="Pfam" id="PF00486">
    <property type="entry name" value="Trans_reg_C"/>
    <property type="match status" value="1"/>
</dbReference>
<gene>
    <name evidence="5" type="ORF">B4923_02025</name>
</gene>
<keyword evidence="6" id="KW-1185">Reference proteome</keyword>
<evidence type="ECO:0000313" key="5">
    <source>
        <dbReference type="EMBL" id="PWC14846.1"/>
    </source>
</evidence>
<keyword evidence="1 2" id="KW-0238">DNA-binding</keyword>
<dbReference type="InterPro" id="IPR001867">
    <property type="entry name" value="OmpR/PhoB-type_DNA-bd"/>
</dbReference>
<accession>A0A2U1TZK7</accession>
<dbReference type="SUPFAM" id="SSF46894">
    <property type="entry name" value="C-terminal effector domain of the bipartite response regulators"/>
    <property type="match status" value="1"/>
</dbReference>
<dbReference type="InterPro" id="IPR016032">
    <property type="entry name" value="Sig_transdc_resp-reg_C-effctor"/>
</dbReference>
<dbReference type="GO" id="GO:0000160">
    <property type="term" value="P:phosphorelay signal transduction system"/>
    <property type="evidence" value="ECO:0007669"/>
    <property type="project" value="InterPro"/>
</dbReference>
<dbReference type="GO" id="GO:0003677">
    <property type="term" value="F:DNA binding"/>
    <property type="evidence" value="ECO:0007669"/>
    <property type="project" value="UniProtKB-UniRule"/>
</dbReference>
<feature type="transmembrane region" description="Helical" evidence="3">
    <location>
        <begin position="152"/>
        <end position="170"/>
    </location>
</feature>
<dbReference type="RefSeq" id="WP_109052703.1">
    <property type="nucleotide sequence ID" value="NZ_QDKJ01000002.1"/>
</dbReference>
<organism evidence="5 6">
    <name type="scientific">Brenneria roseae subsp. americana</name>
    <dbReference type="NCBI Taxonomy" id="1508507"/>
    <lineage>
        <taxon>Bacteria</taxon>
        <taxon>Pseudomonadati</taxon>
        <taxon>Pseudomonadota</taxon>
        <taxon>Gammaproteobacteria</taxon>
        <taxon>Enterobacterales</taxon>
        <taxon>Pectobacteriaceae</taxon>
        <taxon>Brenneria</taxon>
    </lineage>
</organism>
<feature type="DNA-binding region" description="OmpR/PhoB-type" evidence="2">
    <location>
        <begin position="1"/>
        <end position="103"/>
    </location>
</feature>
<protein>
    <submittedName>
        <fullName evidence="5">CadC family transcriptional regulator</fullName>
    </submittedName>
</protein>
<dbReference type="PROSITE" id="PS51755">
    <property type="entry name" value="OMPR_PHOB"/>
    <property type="match status" value="1"/>
</dbReference>
<comment type="caution">
    <text evidence="5">The sequence shown here is derived from an EMBL/GenBank/DDBJ whole genome shotgun (WGS) entry which is preliminary data.</text>
</comment>
<keyword evidence="3" id="KW-1133">Transmembrane helix</keyword>
<proteinExistence type="predicted"/>
<dbReference type="SMART" id="SM00862">
    <property type="entry name" value="Trans_reg_C"/>
    <property type="match status" value="1"/>
</dbReference>
<evidence type="ECO:0000313" key="6">
    <source>
        <dbReference type="Proteomes" id="UP000245138"/>
    </source>
</evidence>
<name>A0A2U1TZK7_9GAMM</name>